<reference evidence="3 4" key="1">
    <citation type="journal article" date="2013" name="PLoS Genet.">
        <title>Genomic mechanisms accounting for the adaptation to parasitism in nematode-trapping fungi.</title>
        <authorList>
            <person name="Meerupati T."/>
            <person name="Andersson K.M."/>
            <person name="Friman E."/>
            <person name="Kumar D."/>
            <person name="Tunlid A."/>
            <person name="Ahren D."/>
        </authorList>
    </citation>
    <scope>NUCLEOTIDE SEQUENCE [LARGE SCALE GENOMIC DNA]</scope>
    <source>
        <strain evidence="3 4">CBS 200.50</strain>
    </source>
</reference>
<dbReference type="EMBL" id="AQGS01001161">
    <property type="protein sequence ID" value="EPS35410.1"/>
    <property type="molecule type" value="Genomic_DNA"/>
</dbReference>
<keyword evidence="4" id="KW-1185">Reference proteome</keyword>
<feature type="region of interest" description="Disordered" evidence="1">
    <location>
        <begin position="145"/>
        <end position="193"/>
    </location>
</feature>
<keyword evidence="2" id="KW-1133">Transmembrane helix</keyword>
<dbReference type="OMA" id="FLAIQFA"/>
<dbReference type="Proteomes" id="UP000015100">
    <property type="component" value="Unassembled WGS sequence"/>
</dbReference>
<feature type="transmembrane region" description="Helical" evidence="2">
    <location>
        <begin position="96"/>
        <end position="126"/>
    </location>
</feature>
<dbReference type="Pfam" id="PF16015">
    <property type="entry name" value="Promethin"/>
    <property type="match status" value="1"/>
</dbReference>
<feature type="transmembrane region" description="Helical" evidence="2">
    <location>
        <begin position="60"/>
        <end position="90"/>
    </location>
</feature>
<dbReference type="HOGENOM" id="CLU_1408710_0_0_1"/>
<protein>
    <submittedName>
        <fullName evidence="3">Uncharacterized protein</fullName>
    </submittedName>
</protein>
<evidence type="ECO:0000313" key="3">
    <source>
        <dbReference type="EMBL" id="EPS35410.1"/>
    </source>
</evidence>
<dbReference type="eggNOG" id="ENOG502S8KA">
    <property type="taxonomic scope" value="Eukaryota"/>
</dbReference>
<organism evidence="3 4">
    <name type="scientific">Dactylellina haptotyla (strain CBS 200.50)</name>
    <name type="common">Nematode-trapping fungus</name>
    <name type="synonym">Monacrosporium haptotylum</name>
    <dbReference type="NCBI Taxonomy" id="1284197"/>
    <lineage>
        <taxon>Eukaryota</taxon>
        <taxon>Fungi</taxon>
        <taxon>Dikarya</taxon>
        <taxon>Ascomycota</taxon>
        <taxon>Pezizomycotina</taxon>
        <taxon>Orbiliomycetes</taxon>
        <taxon>Orbiliales</taxon>
        <taxon>Orbiliaceae</taxon>
        <taxon>Dactylellina</taxon>
    </lineage>
</organism>
<sequence>MSTTMMPPNEDQQAKNRFPDTQNVVSFFLSALDKIAAPETRRRAYSAVFRFCYHRPVLSSFLAVQVLFALLPLICFIGFSICAILFFTSLALGISVFWVGIAAVILFWTLVITFTLAATTWLYLAFCLTTIRYIGRVTGYIETPPKPSQSKIATSQTGNRQNKETPLANGTTSEEYQPVKKEPDSISNGGPPS</sequence>
<dbReference type="AlphaFoldDB" id="S7ZXE3"/>
<proteinExistence type="predicted"/>
<evidence type="ECO:0000256" key="1">
    <source>
        <dbReference type="SAM" id="MobiDB-lite"/>
    </source>
</evidence>
<keyword evidence="2" id="KW-0472">Membrane</keyword>
<dbReference type="STRING" id="1284197.S7ZXE3"/>
<evidence type="ECO:0000256" key="2">
    <source>
        <dbReference type="SAM" id="Phobius"/>
    </source>
</evidence>
<evidence type="ECO:0000313" key="4">
    <source>
        <dbReference type="Proteomes" id="UP000015100"/>
    </source>
</evidence>
<comment type="caution">
    <text evidence="3">The sequence shown here is derived from an EMBL/GenBank/DDBJ whole genome shotgun (WGS) entry which is preliminary data.</text>
</comment>
<reference evidence="4" key="2">
    <citation type="submission" date="2013-04" db="EMBL/GenBank/DDBJ databases">
        <title>Genomic mechanisms accounting for the adaptation to parasitism in nematode-trapping fungi.</title>
        <authorList>
            <person name="Ahren D.G."/>
        </authorList>
    </citation>
    <scope>NUCLEOTIDE SEQUENCE [LARGE SCALE GENOMIC DNA]</scope>
    <source>
        <strain evidence="4">CBS 200.50</strain>
    </source>
</reference>
<keyword evidence="2" id="KW-0812">Transmembrane</keyword>
<gene>
    <name evidence="3" type="ORF">H072_11237</name>
</gene>
<feature type="compositionally biased region" description="Polar residues" evidence="1">
    <location>
        <begin position="148"/>
        <end position="160"/>
    </location>
</feature>
<name>S7ZXE3_DACHA</name>
<accession>S7ZXE3</accession>
<dbReference type="OrthoDB" id="3928876at2759"/>